<evidence type="ECO:0000313" key="1">
    <source>
        <dbReference type="EMBL" id="QTD51076.1"/>
    </source>
</evidence>
<dbReference type="Gene3D" id="3.60.21.70">
    <property type="entry name" value="PhoD-like phosphatase"/>
    <property type="match status" value="1"/>
</dbReference>
<dbReference type="KEGG" id="scor:J3U87_01285"/>
<keyword evidence="2" id="KW-1185">Reference proteome</keyword>
<protein>
    <recommendedName>
        <fullName evidence="3">PhoD-like phosphatase</fullName>
    </recommendedName>
</protein>
<dbReference type="RefSeq" id="WP_237381212.1">
    <property type="nucleotide sequence ID" value="NZ_CP071793.1"/>
</dbReference>
<proteinExistence type="predicted"/>
<organism evidence="1 2">
    <name type="scientific">Sulfidibacter corallicola</name>
    <dbReference type="NCBI Taxonomy" id="2818388"/>
    <lineage>
        <taxon>Bacteria</taxon>
        <taxon>Pseudomonadati</taxon>
        <taxon>Acidobacteriota</taxon>
        <taxon>Holophagae</taxon>
        <taxon>Acanthopleuribacterales</taxon>
        <taxon>Acanthopleuribacteraceae</taxon>
        <taxon>Sulfidibacter</taxon>
    </lineage>
</organism>
<dbReference type="EMBL" id="CP071793">
    <property type="protein sequence ID" value="QTD51076.1"/>
    <property type="molecule type" value="Genomic_DNA"/>
</dbReference>
<gene>
    <name evidence="1" type="ORF">J3U87_01285</name>
</gene>
<evidence type="ECO:0008006" key="3">
    <source>
        <dbReference type="Google" id="ProtNLM"/>
    </source>
</evidence>
<sequence length="760" mass="86101">MSVSPAANLTTLPLVLAGPILRQTSPESVAVWLVSKAPCRVLLRVVDGDGATVLEGEARTLAIGKHLFPCLVRAAAPNPILQPGIVYGYDLTFTPEDGSPSQSLEEAVGDPDAIRYPPFSGPTFVLPPADLNHLGLVYGSCRKPHGSGQDALAGLDRLLARTAGNCLDRPQQLFLLGDQIYADDVADCLLYLIMDAVQHLFGYDEPLPGRIKPDQLGPGRRKRLAHACHLTSLFSKSHLLRFSEFLVMYMMVWSDTLWPRELPNFAKVHPHHPKRAFGASKRRILFNQERKAVNRFRKTLGGVRRALANIATYMIFDDHEITDDWYLNREWTERTATHPLSRRMIANGMLGYAVCQGWGNAPQNFETGPESRLLSNLSTWCTTGFPAERAGNMDALLGLPEPKTKITKLARDPEKTCTWHFRVCGPRHEVWVLDTRTWRGFPGKKATDIPDLLSGAGWNQLREPARPQTEMVLVVAPTNVIDLPPTAWASKLMAFFRSVYHADYGDSWESQTEAFERLLGYLASNTYPEGHKHALTILSGDVHYGFAARIHYLGPRPYQAPSGNKELEVVMAHLTSSSFHNQNHLTRIFHRRGYWPPLPWNYAWAGWHERPKIHTRSWRGRIKAFFQMWRTRSPVHEPPLLNMGNMPREVHVEPLPDWRYRIDFLGGHRPAPERLPEPYPEFIGTQGRDIVGVNNFGLLQFLWPEDPDLRWIRQELWWYSSSGHIAPLTQFEIPLAFGEDEPFAIPRLPQEVEEEPGDED</sequence>
<reference evidence="1" key="1">
    <citation type="submission" date="2021-03" db="EMBL/GenBank/DDBJ databases">
        <title>Acanthopleuribacteraceae sp. M133.</title>
        <authorList>
            <person name="Wang G."/>
        </authorList>
    </citation>
    <scope>NUCLEOTIDE SEQUENCE</scope>
    <source>
        <strain evidence="1">M133</strain>
    </source>
</reference>
<dbReference type="PANTHER" id="PTHR37031:SF2">
    <property type="entry name" value="PHOD-LIKE PHOSPHATASE METALLOPHOSPHATASE DOMAIN-CONTAINING PROTEIN"/>
    <property type="match status" value="1"/>
</dbReference>
<name>A0A8A4TM86_SULCO</name>
<dbReference type="AlphaFoldDB" id="A0A8A4TM86"/>
<accession>A0A8A4TM86</accession>
<dbReference type="InterPro" id="IPR038607">
    <property type="entry name" value="PhoD-like_sf"/>
</dbReference>
<dbReference type="Proteomes" id="UP000663929">
    <property type="component" value="Chromosome"/>
</dbReference>
<dbReference type="PANTHER" id="PTHR37031">
    <property type="entry name" value="METALLOPHOSPHATASE BINDING DOMAIN PROTEIN"/>
    <property type="match status" value="1"/>
</dbReference>
<evidence type="ECO:0000313" key="2">
    <source>
        <dbReference type="Proteomes" id="UP000663929"/>
    </source>
</evidence>